<dbReference type="Pfam" id="PF13181">
    <property type="entry name" value="TPR_8"/>
    <property type="match status" value="1"/>
</dbReference>
<dbReference type="PANTHER" id="PTHR12526">
    <property type="entry name" value="GLYCOSYLTRANSFERASE"/>
    <property type="match status" value="1"/>
</dbReference>
<dbReference type="AlphaFoldDB" id="A0AAW9Q4J0"/>
<dbReference type="SUPFAM" id="SSF53335">
    <property type="entry name" value="S-adenosyl-L-methionine-dependent methyltransferases"/>
    <property type="match status" value="1"/>
</dbReference>
<dbReference type="InterPro" id="IPR029063">
    <property type="entry name" value="SAM-dependent_MTases_sf"/>
</dbReference>
<dbReference type="InterPro" id="IPR011990">
    <property type="entry name" value="TPR-like_helical_dom_sf"/>
</dbReference>
<dbReference type="GO" id="GO:0016757">
    <property type="term" value="F:glycosyltransferase activity"/>
    <property type="evidence" value="ECO:0007669"/>
    <property type="project" value="UniProtKB-KW"/>
</dbReference>
<evidence type="ECO:0000256" key="1">
    <source>
        <dbReference type="PROSITE-ProRule" id="PRU00339"/>
    </source>
</evidence>
<keyword evidence="1" id="KW-0802">TPR repeat</keyword>
<comment type="caution">
    <text evidence="2">The sequence shown here is derived from an EMBL/GenBank/DDBJ whole genome shotgun (WGS) entry which is preliminary data.</text>
</comment>
<dbReference type="Proteomes" id="UP001333818">
    <property type="component" value="Unassembled WGS sequence"/>
</dbReference>
<dbReference type="Gene3D" id="3.40.50.2000">
    <property type="entry name" value="Glycogen Phosphorylase B"/>
    <property type="match status" value="2"/>
</dbReference>
<dbReference type="InterPro" id="IPR019734">
    <property type="entry name" value="TPR_rpt"/>
</dbReference>
<dbReference type="EC" id="2.4.-.-" evidence="2"/>
<dbReference type="CDD" id="cd03801">
    <property type="entry name" value="GT4_PimA-like"/>
    <property type="match status" value="1"/>
</dbReference>
<dbReference type="Gene3D" id="1.25.40.10">
    <property type="entry name" value="Tetratricopeptide repeat domain"/>
    <property type="match status" value="1"/>
</dbReference>
<dbReference type="Pfam" id="PF13692">
    <property type="entry name" value="Glyco_trans_1_4"/>
    <property type="match status" value="1"/>
</dbReference>
<feature type="repeat" description="TPR" evidence="1">
    <location>
        <begin position="483"/>
        <end position="516"/>
    </location>
</feature>
<dbReference type="SUPFAM" id="SSF53756">
    <property type="entry name" value="UDP-Glycosyltransferase/glycogen phosphorylase"/>
    <property type="match status" value="1"/>
</dbReference>
<name>A0AAW9Q4J0_9CYAN</name>
<accession>A0AAW9Q4J0</accession>
<organism evidence="2 3">
    <name type="scientific">Tumidithrix elongata BACA0141</name>
    <dbReference type="NCBI Taxonomy" id="2716417"/>
    <lineage>
        <taxon>Bacteria</taxon>
        <taxon>Bacillati</taxon>
        <taxon>Cyanobacteriota</taxon>
        <taxon>Cyanophyceae</taxon>
        <taxon>Pseudanabaenales</taxon>
        <taxon>Pseudanabaenaceae</taxon>
        <taxon>Tumidithrix</taxon>
        <taxon>Tumidithrix elongata</taxon>
    </lineage>
</organism>
<keyword evidence="2" id="KW-0808">Transferase</keyword>
<sequence length="734" mass="83352">MKIAFVDTVDWNYRVESAYQRPLGGSQSALCYLAEALSQQNHEVFLLNQTLDIGMSRGVTCLNLNQVPRELLQSLDVAIALNSTGYSKTLRSQLGEQTCLVLWTQHDTNQPAMQPLQDRTECDIYDAIICVSEWQRQEYCHCFGIPPDRIAVFRNAIAPVFTNLFEQDVSILNQKSKMPILAYTSTPFRGLDILLEVFPEIRKAIPKARLQIFSSMRVYQASEAIDREQFGDLYDRCHNTEGVEYIGSLPQPELAKALKSVSVLAYPNTFAETSCIAVMEAIASGCKVITSNLGALPETTHGFAELIEVGDWTVYKGQFVNASVQFLGSLQSESRTEQPIEIESQLRQQVDYINRSCTWSVRATEWSKWLMALTENRQVTMLHALQKLEDEVEFYEQAIANDPQIKSNYWHLGLTLLLLKREEDAQMVWFSAISEGTMEESEQWTAELIATLNTEAKQREAQGDFDKAWLVRQYIYANAPEDIANLFALGNLHLNVGQIDEAIACFYKCLLIESDRPEVLGELAKAYQRQGKISYVNTSHIAHSLSDDIGIKLNLGCGENHLEGFINVDKFGNPDLRADLEVFPWQWSDNSVGEVVLKHVLEHLGATPDIYFGIFKELYRICKPNARIYINVPHPRHDDFMNDPTHVRAVTPEGLMLFSQTQNRDWIAVKAANSPLGLYLDVNFELVRWCYDLDEPWRSQFIAGKVGGAEMLQILKQFNNVAKQIEMELVVVKR</sequence>
<proteinExistence type="predicted"/>
<reference evidence="2" key="1">
    <citation type="submission" date="2024-01" db="EMBL/GenBank/DDBJ databases">
        <title>Bank of Algae and Cyanobacteria of the Azores (BACA) strain genomes.</title>
        <authorList>
            <person name="Luz R."/>
            <person name="Cordeiro R."/>
            <person name="Fonseca A."/>
            <person name="Goncalves V."/>
        </authorList>
    </citation>
    <scope>NUCLEOTIDE SEQUENCE</scope>
    <source>
        <strain evidence="2">BACA0141</strain>
    </source>
</reference>
<dbReference type="SMART" id="SM00028">
    <property type="entry name" value="TPR"/>
    <property type="match status" value="2"/>
</dbReference>
<evidence type="ECO:0000313" key="3">
    <source>
        <dbReference type="Proteomes" id="UP001333818"/>
    </source>
</evidence>
<dbReference type="EMBL" id="JAZBJZ010000054">
    <property type="protein sequence ID" value="MEE3717826.1"/>
    <property type="molecule type" value="Genomic_DNA"/>
</dbReference>
<dbReference type="RefSeq" id="WP_330484257.1">
    <property type="nucleotide sequence ID" value="NZ_JAZBJZ010000054.1"/>
</dbReference>
<keyword evidence="2" id="KW-0328">Glycosyltransferase</keyword>
<evidence type="ECO:0000313" key="2">
    <source>
        <dbReference type="EMBL" id="MEE3717826.1"/>
    </source>
</evidence>
<dbReference type="SUPFAM" id="SSF48452">
    <property type="entry name" value="TPR-like"/>
    <property type="match status" value="1"/>
</dbReference>
<dbReference type="Gene3D" id="3.40.50.150">
    <property type="entry name" value="Vaccinia Virus protein VP39"/>
    <property type="match status" value="1"/>
</dbReference>
<protein>
    <submittedName>
        <fullName evidence="2">Glycosyltransferase</fullName>
        <ecNumber evidence="2">2.4.-.-</ecNumber>
    </submittedName>
</protein>
<gene>
    <name evidence="2" type="ORF">V2H45_13875</name>
</gene>
<keyword evidence="3" id="KW-1185">Reference proteome</keyword>
<dbReference type="PROSITE" id="PS50005">
    <property type="entry name" value="TPR"/>
    <property type="match status" value="1"/>
</dbReference>